<dbReference type="InterPro" id="IPR000340">
    <property type="entry name" value="Dual-sp_phosphatase_cat-dom"/>
</dbReference>
<gene>
    <name evidence="4" type="ORF">HHI36_010857</name>
</gene>
<dbReference type="InterPro" id="IPR000387">
    <property type="entry name" value="Tyr_Pase_dom"/>
</dbReference>
<dbReference type="FunFam" id="3.90.190.10:FF:000036">
    <property type="entry name" value="Serine/threonine/tyrosine-interacting protein a"/>
    <property type="match status" value="1"/>
</dbReference>
<name>A0ABD2MK59_9CUCU</name>
<proteinExistence type="inferred from homology"/>
<evidence type="ECO:0000313" key="5">
    <source>
        <dbReference type="Proteomes" id="UP001516400"/>
    </source>
</evidence>
<feature type="domain" description="Tyrosine-protein phosphatase" evidence="2">
    <location>
        <begin position="42"/>
        <end position="190"/>
    </location>
</feature>
<organism evidence="4 5">
    <name type="scientific">Cryptolaemus montrouzieri</name>
    <dbReference type="NCBI Taxonomy" id="559131"/>
    <lineage>
        <taxon>Eukaryota</taxon>
        <taxon>Metazoa</taxon>
        <taxon>Ecdysozoa</taxon>
        <taxon>Arthropoda</taxon>
        <taxon>Hexapoda</taxon>
        <taxon>Insecta</taxon>
        <taxon>Pterygota</taxon>
        <taxon>Neoptera</taxon>
        <taxon>Endopterygota</taxon>
        <taxon>Coleoptera</taxon>
        <taxon>Polyphaga</taxon>
        <taxon>Cucujiformia</taxon>
        <taxon>Coccinelloidea</taxon>
        <taxon>Coccinellidae</taxon>
        <taxon>Scymninae</taxon>
        <taxon>Scymnini</taxon>
        <taxon>Cryptolaemus</taxon>
    </lineage>
</organism>
<dbReference type="InterPro" id="IPR029021">
    <property type="entry name" value="Prot-tyrosine_phosphatase-like"/>
</dbReference>
<dbReference type="GO" id="GO:0005737">
    <property type="term" value="C:cytoplasm"/>
    <property type="evidence" value="ECO:0007669"/>
    <property type="project" value="UniProtKB-ARBA"/>
</dbReference>
<comment type="similarity">
    <text evidence="1">Belongs to the protein-tyrosine phosphatase family. Non-receptor class subfamily.</text>
</comment>
<accession>A0ABD2MK59</accession>
<dbReference type="SUPFAM" id="SSF52799">
    <property type="entry name" value="(Phosphotyrosine protein) phosphatases II"/>
    <property type="match status" value="1"/>
</dbReference>
<keyword evidence="5" id="KW-1185">Reference proteome</keyword>
<reference evidence="4 5" key="1">
    <citation type="journal article" date="2021" name="BMC Biol.">
        <title>Horizontally acquired antibacterial genes associated with adaptive radiation of ladybird beetles.</title>
        <authorList>
            <person name="Li H.S."/>
            <person name="Tang X.F."/>
            <person name="Huang Y.H."/>
            <person name="Xu Z.Y."/>
            <person name="Chen M.L."/>
            <person name="Du X.Y."/>
            <person name="Qiu B.Y."/>
            <person name="Chen P.T."/>
            <person name="Zhang W."/>
            <person name="Slipinski A."/>
            <person name="Escalona H.E."/>
            <person name="Waterhouse R.M."/>
            <person name="Zwick A."/>
            <person name="Pang H."/>
        </authorList>
    </citation>
    <scope>NUCLEOTIDE SEQUENCE [LARGE SCALE GENOMIC DNA]</scope>
    <source>
        <strain evidence="4">SYSU2018</strain>
    </source>
</reference>
<dbReference type="PROSITE" id="PS50054">
    <property type="entry name" value="TYR_PHOSPHATASE_DUAL"/>
    <property type="match status" value="1"/>
</dbReference>
<dbReference type="Proteomes" id="UP001516400">
    <property type="component" value="Unassembled WGS sequence"/>
</dbReference>
<feature type="domain" description="Tyrosine specific protein phosphatases" evidence="3">
    <location>
        <begin position="110"/>
        <end position="168"/>
    </location>
</feature>
<evidence type="ECO:0000256" key="1">
    <source>
        <dbReference type="ARBA" id="ARBA00009649"/>
    </source>
</evidence>
<evidence type="ECO:0008006" key="6">
    <source>
        <dbReference type="Google" id="ProtNLM"/>
    </source>
</evidence>
<comment type="caution">
    <text evidence="4">The sequence shown here is derived from an EMBL/GenBank/DDBJ whole genome shotgun (WGS) entry which is preliminary data.</text>
</comment>
<dbReference type="CDD" id="cd14522">
    <property type="entry name" value="DSP_STYX"/>
    <property type="match status" value="1"/>
</dbReference>
<dbReference type="Pfam" id="PF00782">
    <property type="entry name" value="DSPc"/>
    <property type="match status" value="1"/>
</dbReference>
<dbReference type="PROSITE" id="PS50056">
    <property type="entry name" value="TYR_PHOSPHATASE_2"/>
    <property type="match status" value="1"/>
</dbReference>
<sequence length="255" mass="29207">MVDVRSASYQDEPTGAIDMTPVYNNIPLYPSFSGWNYAMRRSMQEIIPGLYLGPYSAAQKQCQKHLIEAGITHIICVRQDIEAHFIRPQFTDTFTYLTLDIADNVTENIIRFFPLVKRFIDDALMKNFKVLVHGNTGTSRSATLVLAYIMEKFGLSSLEAYRYVKEKRGCINPNDGFVAQLTEYEPIYRARQTLERGETSCDNRKLKRKSEHLCDTDHDLIQPPPSPICVTNEDLCEPEEDFPSTVCRLLLKHNS</sequence>
<dbReference type="InterPro" id="IPR052449">
    <property type="entry name" value="STYX-Interacting_Phosphatase"/>
</dbReference>
<dbReference type="InterPro" id="IPR020422">
    <property type="entry name" value="TYR_PHOSPHATASE_DUAL_dom"/>
</dbReference>
<dbReference type="PANTHER" id="PTHR46588:SF1">
    <property type="entry name" value="SERINE_THREONINE_TYROSINE-INTERACTING PROTEIN"/>
    <property type="match status" value="1"/>
</dbReference>
<dbReference type="EMBL" id="JABFTP020000001">
    <property type="protein sequence ID" value="KAL3266695.1"/>
    <property type="molecule type" value="Genomic_DNA"/>
</dbReference>
<protein>
    <recommendedName>
        <fullName evidence="6">Serine/threonine/tyrosine-interacting protein</fullName>
    </recommendedName>
</protein>
<evidence type="ECO:0000313" key="4">
    <source>
        <dbReference type="EMBL" id="KAL3266695.1"/>
    </source>
</evidence>
<dbReference type="PANTHER" id="PTHR46588">
    <property type="entry name" value="SERINE/THREONINE/TYROSINE-INTERACTING PROTEIN"/>
    <property type="match status" value="1"/>
</dbReference>
<dbReference type="AlphaFoldDB" id="A0ABD2MK59"/>
<evidence type="ECO:0000259" key="2">
    <source>
        <dbReference type="PROSITE" id="PS50054"/>
    </source>
</evidence>
<dbReference type="SMART" id="SM00195">
    <property type="entry name" value="DSPc"/>
    <property type="match status" value="1"/>
</dbReference>
<dbReference type="Gene3D" id="3.90.190.10">
    <property type="entry name" value="Protein tyrosine phosphatase superfamily"/>
    <property type="match status" value="1"/>
</dbReference>
<evidence type="ECO:0000259" key="3">
    <source>
        <dbReference type="PROSITE" id="PS50056"/>
    </source>
</evidence>